<dbReference type="EMBL" id="VBAK01000128">
    <property type="protein sequence ID" value="TMI89193.1"/>
    <property type="molecule type" value="Genomic_DNA"/>
</dbReference>
<proteinExistence type="inferred from homology"/>
<dbReference type="AlphaFoldDB" id="A0A537K091"/>
<keyword evidence="5 6" id="KW-0472">Membrane</keyword>
<reference evidence="7 8" key="1">
    <citation type="journal article" date="2019" name="Nat. Microbiol.">
        <title>Mediterranean grassland soil C-N compound turnover is dependent on rainfall and depth, and is mediated by genomically divergent microorganisms.</title>
        <authorList>
            <person name="Diamond S."/>
            <person name="Andeer P.F."/>
            <person name="Li Z."/>
            <person name="Crits-Christoph A."/>
            <person name="Burstein D."/>
            <person name="Anantharaman K."/>
            <person name="Lane K.R."/>
            <person name="Thomas B.C."/>
            <person name="Pan C."/>
            <person name="Northen T.R."/>
            <person name="Banfield J.F."/>
        </authorList>
    </citation>
    <scope>NUCLEOTIDE SEQUENCE [LARGE SCALE GENOMIC DNA]</scope>
    <source>
        <strain evidence="7">NP_3</strain>
    </source>
</reference>
<accession>A0A537K091</accession>
<protein>
    <submittedName>
        <fullName evidence="7">DUF92 domain-containing protein</fullName>
    </submittedName>
</protein>
<dbReference type="InterPro" id="IPR002794">
    <property type="entry name" value="DUF92_TMEM19"/>
</dbReference>
<dbReference type="PANTHER" id="PTHR13353:SF5">
    <property type="entry name" value="TRANSMEMBRANE PROTEIN 19"/>
    <property type="match status" value="1"/>
</dbReference>
<evidence type="ECO:0000256" key="5">
    <source>
        <dbReference type="ARBA" id="ARBA00023136"/>
    </source>
</evidence>
<keyword evidence="3 6" id="KW-0812">Transmembrane</keyword>
<evidence type="ECO:0000256" key="1">
    <source>
        <dbReference type="ARBA" id="ARBA00004141"/>
    </source>
</evidence>
<dbReference type="PANTHER" id="PTHR13353">
    <property type="entry name" value="TRANSMEMBRANE PROTEIN 19"/>
    <property type="match status" value="1"/>
</dbReference>
<dbReference type="GO" id="GO:0016020">
    <property type="term" value="C:membrane"/>
    <property type="evidence" value="ECO:0007669"/>
    <property type="project" value="UniProtKB-SubCell"/>
</dbReference>
<evidence type="ECO:0000256" key="2">
    <source>
        <dbReference type="ARBA" id="ARBA00009012"/>
    </source>
</evidence>
<comment type="caution">
    <text evidence="7">The sequence shown here is derived from an EMBL/GenBank/DDBJ whole genome shotgun (WGS) entry which is preliminary data.</text>
</comment>
<sequence>MYRPSARLSIRGTGVTGAAGADAAGGKRAPPGAPEDSCVQWGLRLAEGIAVSGAAALLARRLEALTPSGAWAAAITGTVLVAGGGWAWLGLVGIFFATSSFLTRWGPRAQGEAPRSSPVSDVAGRRWDQVAANGGVAAFAAAIHGLTGSPLAFAAAAGAIAEATADTWATEVGRWSRTRPRLITTWRSVPHGTSGGITAFGTAAAGAGALLISGAATALAQGAAGHPAAVLAAGFSGAMVDSLLGATIEGRYPWASNSVVNLVATAWGAGVVLAAAGGPG</sequence>
<gene>
    <name evidence="7" type="ORF">E6H00_10355</name>
</gene>
<comment type="subcellular location">
    <subcellularLocation>
        <location evidence="1">Membrane</location>
        <topology evidence="1">Multi-pass membrane protein</topology>
    </subcellularLocation>
</comment>
<evidence type="ECO:0000313" key="7">
    <source>
        <dbReference type="EMBL" id="TMI89193.1"/>
    </source>
</evidence>
<evidence type="ECO:0000256" key="4">
    <source>
        <dbReference type="ARBA" id="ARBA00022989"/>
    </source>
</evidence>
<evidence type="ECO:0000313" key="8">
    <source>
        <dbReference type="Proteomes" id="UP000318509"/>
    </source>
</evidence>
<feature type="transmembrane region" description="Helical" evidence="6">
    <location>
        <begin position="70"/>
        <end position="98"/>
    </location>
</feature>
<comment type="similarity">
    <text evidence="2">Belongs to the TMEM19 family.</text>
</comment>
<name>A0A537K091_9BACT</name>
<dbReference type="Proteomes" id="UP000318509">
    <property type="component" value="Unassembled WGS sequence"/>
</dbReference>
<evidence type="ECO:0000256" key="3">
    <source>
        <dbReference type="ARBA" id="ARBA00022692"/>
    </source>
</evidence>
<keyword evidence="4 6" id="KW-1133">Transmembrane helix</keyword>
<evidence type="ECO:0000256" key="6">
    <source>
        <dbReference type="SAM" id="Phobius"/>
    </source>
</evidence>
<dbReference type="Pfam" id="PF01940">
    <property type="entry name" value="DUF92"/>
    <property type="match status" value="1"/>
</dbReference>
<organism evidence="7 8">
    <name type="scientific">Candidatus Segetimicrobium genomatis</name>
    <dbReference type="NCBI Taxonomy" id="2569760"/>
    <lineage>
        <taxon>Bacteria</taxon>
        <taxon>Bacillati</taxon>
        <taxon>Candidatus Sysuimicrobiota</taxon>
        <taxon>Candidatus Sysuimicrobiia</taxon>
        <taxon>Candidatus Sysuimicrobiales</taxon>
        <taxon>Candidatus Segetimicrobiaceae</taxon>
        <taxon>Candidatus Segetimicrobium</taxon>
    </lineage>
</organism>